<evidence type="ECO:0000313" key="1">
    <source>
        <dbReference type="EMBL" id="MDB0573780.1"/>
    </source>
</evidence>
<comment type="caution">
    <text evidence="1">The sequence shown here is derived from an EMBL/GenBank/DDBJ whole genome shotgun (WGS) entry which is preliminary data.</text>
</comment>
<dbReference type="EMBL" id="JAIVFG010000068">
    <property type="protein sequence ID" value="MDB0573780.1"/>
    <property type="molecule type" value="Genomic_DNA"/>
</dbReference>
<proteinExistence type="predicted"/>
<organism evidence="1 2">
    <name type="scientific">Ralstonia solanacearum</name>
    <name type="common">Pseudomonas solanacearum</name>
    <dbReference type="NCBI Taxonomy" id="305"/>
    <lineage>
        <taxon>Bacteria</taxon>
        <taxon>Pseudomonadati</taxon>
        <taxon>Pseudomonadota</taxon>
        <taxon>Betaproteobacteria</taxon>
        <taxon>Burkholderiales</taxon>
        <taxon>Burkholderiaceae</taxon>
        <taxon>Ralstonia</taxon>
        <taxon>Ralstonia solanacearum species complex</taxon>
    </lineage>
</organism>
<name>A0AAW5ZXB2_RALSL</name>
<protein>
    <submittedName>
        <fullName evidence="1">Uncharacterized protein</fullName>
    </submittedName>
</protein>
<dbReference type="AlphaFoldDB" id="A0AAW5ZXB2"/>
<gene>
    <name evidence="1" type="ORF">LBW59_23830</name>
</gene>
<dbReference type="RefSeq" id="WP_042567816.1">
    <property type="nucleotide sequence ID" value="NZ_CDMB01000001.1"/>
</dbReference>
<sequence length="90" mass="10209">MDVHKLRELLEEAHGAQAMVHKDLFALGCWLYLNGKRTAGEKMIKQVVASIPETGNRTYLNAIKENIAGNERAWAEEIFAHLEVNELFQS</sequence>
<reference evidence="1" key="1">
    <citation type="submission" date="2021-09" db="EMBL/GenBank/DDBJ databases">
        <title>Genomic analysis of Ralstonia spp.</title>
        <authorList>
            <person name="Aburjaile F."/>
            <person name="Ariute J.C."/>
            <person name="Pais A.K.L."/>
            <person name="Albuquerque G.M.R."/>
            <person name="Silva A.M.F."/>
            <person name="Brenig B."/>
            <person name="Azevedo V."/>
            <person name="Matiuzzi M."/>
            <person name="Ramos R."/>
            <person name="Goes-Neto A."/>
            <person name="Soares S."/>
            <person name="Iseppon A.M.B."/>
            <person name="Souza E."/>
            <person name="Gama M."/>
        </authorList>
    </citation>
    <scope>NUCLEOTIDE SEQUENCE</scope>
    <source>
        <strain evidence="1">CCRMRs91</strain>
    </source>
</reference>
<accession>A0AAW5ZXB2</accession>
<dbReference type="Proteomes" id="UP001144050">
    <property type="component" value="Unassembled WGS sequence"/>
</dbReference>
<evidence type="ECO:0000313" key="2">
    <source>
        <dbReference type="Proteomes" id="UP001144050"/>
    </source>
</evidence>